<evidence type="ECO:0000313" key="5">
    <source>
        <dbReference type="Proteomes" id="UP001549031"/>
    </source>
</evidence>
<feature type="compositionally biased region" description="Basic and acidic residues" evidence="1">
    <location>
        <begin position="1"/>
        <end position="10"/>
    </location>
</feature>
<dbReference type="Gene3D" id="1.25.40.590">
    <property type="entry name" value="Type IV / VI secretion system, DotU"/>
    <property type="match status" value="1"/>
</dbReference>
<protein>
    <submittedName>
        <fullName evidence="4">Type VI secretion system protein ImpK</fullName>
    </submittedName>
</protein>
<feature type="domain" description="Type IV / VI secretion system DotU" evidence="3">
    <location>
        <begin position="75"/>
        <end position="277"/>
    </location>
</feature>
<dbReference type="Proteomes" id="UP001549031">
    <property type="component" value="Unassembled WGS sequence"/>
</dbReference>
<feature type="region of interest" description="Disordered" evidence="1">
    <location>
        <begin position="1"/>
        <end position="57"/>
    </location>
</feature>
<comment type="caution">
    <text evidence="4">The sequence shown here is derived from an EMBL/GenBank/DDBJ whole genome shotgun (WGS) entry which is preliminary data.</text>
</comment>
<evidence type="ECO:0000256" key="2">
    <source>
        <dbReference type="SAM" id="Phobius"/>
    </source>
</evidence>
<dbReference type="InterPro" id="IPR017732">
    <property type="entry name" value="T4/T6SS_DotU"/>
</dbReference>
<organism evidence="4 5">
    <name type="scientific">Pseudorhizobium tarimense</name>
    <dbReference type="NCBI Taxonomy" id="1079109"/>
    <lineage>
        <taxon>Bacteria</taxon>
        <taxon>Pseudomonadati</taxon>
        <taxon>Pseudomonadota</taxon>
        <taxon>Alphaproteobacteria</taxon>
        <taxon>Hyphomicrobiales</taxon>
        <taxon>Rhizobiaceae</taxon>
        <taxon>Rhizobium/Agrobacterium group</taxon>
        <taxon>Pseudorhizobium</taxon>
    </lineage>
</organism>
<keyword evidence="2" id="KW-1133">Transmembrane helix</keyword>
<dbReference type="RefSeq" id="WP_247243288.1">
    <property type="nucleotide sequence ID" value="NZ_JALJRA010000005.1"/>
</dbReference>
<evidence type="ECO:0000313" key="4">
    <source>
        <dbReference type="EMBL" id="MET3585321.1"/>
    </source>
</evidence>
<evidence type="ECO:0000259" key="3">
    <source>
        <dbReference type="Pfam" id="PF09850"/>
    </source>
</evidence>
<gene>
    <name evidence="4" type="ORF">ABID21_001430</name>
</gene>
<name>A0ABV2H456_9HYPH</name>
<dbReference type="Pfam" id="PF09850">
    <property type="entry name" value="DotU"/>
    <property type="match status" value="1"/>
</dbReference>
<sequence length="296" mass="32444">MSMSGDDHDAPTVFRQLSPRARTALGGVDAGGDEPTVVIRQQPDTSPSAPASDGNSLQSAVALVQQLDSAPERRLVRSAAPLLLIAAQLRASTERADVAALRRQVIEEMDRFQQLAQKQGLEAGDIIAARYVLCSTIDETVLMTPWGSRSEWSSNSLLNHYHNETWGGEKVFVILDRVKQSAAQRLPLLLLIHACLMLGFEGRFRVLERGRDQLEDLRNEISRTIRRVSTEAASDQPLSRVTRGERGGKKVRAFMPLWMVATIAALFLVVVFLSLEFHLSGALTPVLSKIAALTPG</sequence>
<dbReference type="NCBIfam" id="NF038228">
    <property type="entry name" value="IcmH_DotU_IVB"/>
    <property type="match status" value="1"/>
</dbReference>
<feature type="transmembrane region" description="Helical" evidence="2">
    <location>
        <begin position="253"/>
        <end position="275"/>
    </location>
</feature>
<proteinExistence type="predicted"/>
<feature type="compositionally biased region" description="Polar residues" evidence="1">
    <location>
        <begin position="42"/>
        <end position="57"/>
    </location>
</feature>
<accession>A0ABV2H456</accession>
<dbReference type="PANTHER" id="PTHR38033">
    <property type="entry name" value="MEMBRANE PROTEIN-RELATED"/>
    <property type="match status" value="1"/>
</dbReference>
<evidence type="ECO:0000256" key="1">
    <source>
        <dbReference type="SAM" id="MobiDB-lite"/>
    </source>
</evidence>
<keyword evidence="2" id="KW-0812">Transmembrane</keyword>
<keyword evidence="2" id="KW-0472">Membrane</keyword>
<dbReference type="InterPro" id="IPR038522">
    <property type="entry name" value="T4/T6SS_DotU_sf"/>
</dbReference>
<reference evidence="4 5" key="1">
    <citation type="submission" date="2024-06" db="EMBL/GenBank/DDBJ databases">
        <title>Genomic Encyclopedia of Type Strains, Phase IV (KMG-IV): sequencing the most valuable type-strain genomes for metagenomic binning, comparative biology and taxonomic classification.</title>
        <authorList>
            <person name="Goeker M."/>
        </authorList>
    </citation>
    <scope>NUCLEOTIDE SEQUENCE [LARGE SCALE GENOMIC DNA]</scope>
    <source>
        <strain evidence="4 5">DSM 105042</strain>
    </source>
</reference>
<dbReference type="NCBIfam" id="TIGR03349">
    <property type="entry name" value="IV_VI_DotU"/>
    <property type="match status" value="1"/>
</dbReference>
<keyword evidence="5" id="KW-1185">Reference proteome</keyword>
<dbReference type="EMBL" id="JBEPLJ010000005">
    <property type="protein sequence ID" value="MET3585321.1"/>
    <property type="molecule type" value="Genomic_DNA"/>
</dbReference>
<dbReference type="PANTHER" id="PTHR38033:SF1">
    <property type="entry name" value="DOTU FAMILY TYPE IV_VI SECRETION SYSTEM PROTEIN"/>
    <property type="match status" value="1"/>
</dbReference>